<dbReference type="EMBL" id="CP012670">
    <property type="protein sequence ID" value="AUX22517.1"/>
    <property type="molecule type" value="Genomic_DNA"/>
</dbReference>
<reference evidence="3 4" key="1">
    <citation type="submission" date="2015-09" db="EMBL/GenBank/DDBJ databases">
        <title>Sorangium comparison.</title>
        <authorList>
            <person name="Zaburannyi N."/>
            <person name="Bunk B."/>
            <person name="Overmann J."/>
            <person name="Mueller R."/>
        </authorList>
    </citation>
    <scope>NUCLEOTIDE SEQUENCE [LARGE SCALE GENOMIC DNA]</scope>
    <source>
        <strain evidence="3 4">So ceGT47</strain>
    </source>
</reference>
<dbReference type="Gene3D" id="1.50.10.10">
    <property type="match status" value="1"/>
</dbReference>
<dbReference type="SUPFAM" id="SSF48208">
    <property type="entry name" value="Six-hairpin glycosidases"/>
    <property type="match status" value="1"/>
</dbReference>
<dbReference type="InterPro" id="IPR045582">
    <property type="entry name" value="Trehalase-like_N"/>
</dbReference>
<dbReference type="OrthoDB" id="3902805at2"/>
<accession>A0A4P2PZZ9</accession>
<dbReference type="InterPro" id="IPR011613">
    <property type="entry name" value="GH15-like"/>
</dbReference>
<dbReference type="GO" id="GO:0005975">
    <property type="term" value="P:carbohydrate metabolic process"/>
    <property type="evidence" value="ECO:0007669"/>
    <property type="project" value="InterPro"/>
</dbReference>
<feature type="domain" description="GH15-like" evidence="1">
    <location>
        <begin position="227"/>
        <end position="590"/>
    </location>
</feature>
<dbReference type="PANTHER" id="PTHR31616">
    <property type="entry name" value="TREHALASE"/>
    <property type="match status" value="1"/>
</dbReference>
<evidence type="ECO:0000259" key="2">
    <source>
        <dbReference type="Pfam" id="PF19291"/>
    </source>
</evidence>
<dbReference type="GO" id="GO:0004553">
    <property type="term" value="F:hydrolase activity, hydrolyzing O-glycosyl compounds"/>
    <property type="evidence" value="ECO:0007669"/>
    <property type="project" value="UniProtKB-ARBA"/>
</dbReference>
<evidence type="ECO:0000259" key="1">
    <source>
        <dbReference type="Pfam" id="PF00723"/>
    </source>
</evidence>
<proteinExistence type="predicted"/>
<sequence length="621" mass="67147">MALAPLRAERGYLPLEDHGLIGDGTTAALVGRDGAVVWLCAPRFDAPPVFCRLLDAARGGAFTVAPDVIVASGQRYIDDTGILVTEMQSPTGLLRVTDALTLRSGADLTEDAPAGRAELLRLAEVVEGSVDVRIEIAPYRGAAATEARGGLRLHCPARPELELWLTSSVDLAGMQRTVTLRAGERLHVALRFRCAHRHRAVPPETLLAATAEAWRRWASRIRYEGPERALVRRSAITLKMLDSFESGAVLAAPTSSLPEVIGGTRNWDYRYAWIRDAAFAVHAFRRIGLAAEAWGFLGWALDAIERDDRPKVLYDLDGDVPPPERICAELEGYRGSRPVRWGNAAVDQVQHDVFGEIVDCAYQWASHGGEIRPSLWARLTPLLDGAAREWRRPDHGVWEVRSVGRPFTYSAALCQVALDRAWRLAERHGLPGDVAGLRQEAEEIRRAILEEAWDPRAGALTAALGGGPLDASVLALPLRRVVPADHPRMIATTEAIARGLRAGDGLLYRYLPGDYDDGVATSDEGAFLLCSFWLVDNLTGQGRIDEALALYGQLCARASPLGLLPEQIDPATGAFVGNFPQAFSHVGLIASGVALSRALGRRAERGGGEQRAAGEGAAGAR</sequence>
<dbReference type="AlphaFoldDB" id="A0A4P2PZZ9"/>
<dbReference type="Pfam" id="PF19291">
    <property type="entry name" value="TREH_N"/>
    <property type="match status" value="1"/>
</dbReference>
<gene>
    <name evidence="3" type="ORF">SOCEGT47_030200</name>
</gene>
<organism evidence="3 4">
    <name type="scientific">Sorangium cellulosum</name>
    <name type="common">Polyangium cellulosum</name>
    <dbReference type="NCBI Taxonomy" id="56"/>
    <lineage>
        <taxon>Bacteria</taxon>
        <taxon>Pseudomonadati</taxon>
        <taxon>Myxococcota</taxon>
        <taxon>Polyangia</taxon>
        <taxon>Polyangiales</taxon>
        <taxon>Polyangiaceae</taxon>
        <taxon>Sorangium</taxon>
    </lineage>
</organism>
<protein>
    <submittedName>
        <fullName evidence="3">Glucoamylase</fullName>
    </submittedName>
</protein>
<evidence type="ECO:0000313" key="4">
    <source>
        <dbReference type="Proteomes" id="UP000295781"/>
    </source>
</evidence>
<name>A0A4P2PZZ9_SORCE</name>
<dbReference type="Pfam" id="PF00723">
    <property type="entry name" value="Glyco_hydro_15"/>
    <property type="match status" value="1"/>
</dbReference>
<dbReference type="PANTHER" id="PTHR31616:SF0">
    <property type="entry name" value="GLUCAN 1,4-ALPHA-GLUCOSIDASE"/>
    <property type="match status" value="1"/>
</dbReference>
<evidence type="ECO:0000313" key="3">
    <source>
        <dbReference type="EMBL" id="AUX22517.1"/>
    </source>
</evidence>
<dbReference type="InterPro" id="IPR008928">
    <property type="entry name" value="6-hairpin_glycosidase_sf"/>
</dbReference>
<dbReference type="Proteomes" id="UP000295781">
    <property type="component" value="Chromosome"/>
</dbReference>
<dbReference type="RefSeq" id="WP_129347665.1">
    <property type="nucleotide sequence ID" value="NZ_CP012670.1"/>
</dbReference>
<dbReference type="InterPro" id="IPR012341">
    <property type="entry name" value="6hp_glycosidase-like_sf"/>
</dbReference>
<feature type="domain" description="Trehalase-like N-terminal" evidence="2">
    <location>
        <begin position="14"/>
        <end position="139"/>
    </location>
</feature>